<sequence length="116" mass="13319">MSMVTPLANTSTSFQICHYSWKLSGVDLERSSLVASSTHAYRKDDFPAGSAQVMRLKQIAFTCRFSPSLLHSCERDFFPQRRPVEADGQAEYFFRHPRGLSHKVHYKKLVHCILEV</sequence>
<accession>A0AA38HHB8</accession>
<dbReference type="Proteomes" id="UP001168821">
    <property type="component" value="Unassembled WGS sequence"/>
</dbReference>
<proteinExistence type="predicted"/>
<evidence type="ECO:0000313" key="2">
    <source>
        <dbReference type="Proteomes" id="UP001168821"/>
    </source>
</evidence>
<dbReference type="AlphaFoldDB" id="A0AA38HHB8"/>
<reference evidence="1" key="1">
    <citation type="journal article" date="2023" name="G3 (Bethesda)">
        <title>Whole genome assemblies of Zophobas morio and Tenebrio molitor.</title>
        <authorList>
            <person name="Kaur S."/>
            <person name="Stinson S.A."/>
            <person name="diCenzo G.C."/>
        </authorList>
    </citation>
    <scope>NUCLEOTIDE SEQUENCE</scope>
    <source>
        <strain evidence="1">QUZm001</strain>
    </source>
</reference>
<protein>
    <submittedName>
        <fullName evidence="1">Uncharacterized protein</fullName>
    </submittedName>
</protein>
<keyword evidence="2" id="KW-1185">Reference proteome</keyword>
<dbReference type="EMBL" id="JALNTZ010003114">
    <property type="protein sequence ID" value="KAJ3616647.1"/>
    <property type="molecule type" value="Genomic_DNA"/>
</dbReference>
<evidence type="ECO:0000313" key="1">
    <source>
        <dbReference type="EMBL" id="KAJ3616647.1"/>
    </source>
</evidence>
<organism evidence="1 2">
    <name type="scientific">Zophobas morio</name>
    <dbReference type="NCBI Taxonomy" id="2755281"/>
    <lineage>
        <taxon>Eukaryota</taxon>
        <taxon>Metazoa</taxon>
        <taxon>Ecdysozoa</taxon>
        <taxon>Arthropoda</taxon>
        <taxon>Hexapoda</taxon>
        <taxon>Insecta</taxon>
        <taxon>Pterygota</taxon>
        <taxon>Neoptera</taxon>
        <taxon>Endopterygota</taxon>
        <taxon>Coleoptera</taxon>
        <taxon>Polyphaga</taxon>
        <taxon>Cucujiformia</taxon>
        <taxon>Tenebrionidae</taxon>
        <taxon>Zophobas</taxon>
    </lineage>
</organism>
<comment type="caution">
    <text evidence="1">The sequence shown here is derived from an EMBL/GenBank/DDBJ whole genome shotgun (WGS) entry which is preliminary data.</text>
</comment>
<name>A0AA38HHB8_9CUCU</name>
<gene>
    <name evidence="1" type="ORF">Zmor_011753</name>
</gene>